<dbReference type="Pfam" id="PF13181">
    <property type="entry name" value="TPR_8"/>
    <property type="match status" value="1"/>
</dbReference>
<organism evidence="11">
    <name type="scientific">Gongylonema pulchrum</name>
    <dbReference type="NCBI Taxonomy" id="637853"/>
    <lineage>
        <taxon>Eukaryota</taxon>
        <taxon>Metazoa</taxon>
        <taxon>Ecdysozoa</taxon>
        <taxon>Nematoda</taxon>
        <taxon>Chromadorea</taxon>
        <taxon>Rhabditida</taxon>
        <taxon>Spirurina</taxon>
        <taxon>Spiruromorpha</taxon>
        <taxon>Spiruroidea</taxon>
        <taxon>Gongylonematidae</taxon>
        <taxon>Gongylonema</taxon>
    </lineage>
</organism>
<dbReference type="InterPro" id="IPR011990">
    <property type="entry name" value="TPR-like_helical_dom_sf"/>
</dbReference>
<feature type="region of interest" description="Disordered" evidence="8">
    <location>
        <begin position="365"/>
        <end position="423"/>
    </location>
</feature>
<evidence type="ECO:0000313" key="10">
    <source>
        <dbReference type="Proteomes" id="UP000271098"/>
    </source>
</evidence>
<dbReference type="PANTHER" id="PTHR12558:SF9">
    <property type="entry name" value="CELL DIVISION CYCLE PROTEIN 16 HOMOLOG"/>
    <property type="match status" value="1"/>
</dbReference>
<dbReference type="GO" id="GO:0045842">
    <property type="term" value="P:positive regulation of mitotic metaphase/anaphase transition"/>
    <property type="evidence" value="ECO:0007669"/>
    <property type="project" value="TreeGrafter"/>
</dbReference>
<sequence>MQIATNSAVSQALITDLSIQTARAAYLYHNCDLVGAYSITKKIMEESGLFQDCLAIHVVVLAQLHKSDDLFILGHHLVDTQPDNEISWYTPKQFFFDYLDKCTTMNGSFGEGWLAFGHALSAESEHEQAMNCFLRASRVLEGCFEPMMYIGLEYAYANNTKLAQDFLKDAAEIAGENALVLHEEGCICFMKKEWKNAETFFTKALLSVFGVTDESVSVCDLLSRPISDFWEPLVNNLGHVKRKLGLFEEAKKFHQKSLTMCPTKSNGISGLALATACSGDIDRAIWYFHKALGFSPHNSVISYSVLKQGLQKLLDLIETYACYVTRKIELPAPFTMALSNFDITAADLEMNDEEKQAHEKAMEVLRQKRQKRTRKDSKGKKTTTGSSQSMQGASGSRQTAQGTPGPQQAAQEAAVQDVEMALD</sequence>
<dbReference type="Proteomes" id="UP000271098">
    <property type="component" value="Unassembled WGS sequence"/>
</dbReference>
<dbReference type="OrthoDB" id="10006270at2759"/>
<keyword evidence="5 7" id="KW-0802">TPR repeat</keyword>
<keyword evidence="2" id="KW-0677">Repeat</keyword>
<evidence type="ECO:0000256" key="7">
    <source>
        <dbReference type="PROSITE-ProRule" id="PRU00339"/>
    </source>
</evidence>
<dbReference type="InterPro" id="IPR019734">
    <property type="entry name" value="TPR_rpt"/>
</dbReference>
<feature type="compositionally biased region" description="Basic residues" evidence="8">
    <location>
        <begin position="367"/>
        <end position="381"/>
    </location>
</feature>
<dbReference type="GO" id="GO:0051301">
    <property type="term" value="P:cell division"/>
    <property type="evidence" value="ECO:0007669"/>
    <property type="project" value="UniProtKB-KW"/>
</dbReference>
<keyword evidence="10" id="KW-1185">Reference proteome</keyword>
<dbReference type="PANTHER" id="PTHR12558">
    <property type="entry name" value="CELL DIVISION CYCLE 16,23,27"/>
    <property type="match status" value="1"/>
</dbReference>
<reference evidence="11" key="1">
    <citation type="submission" date="2016-06" db="UniProtKB">
        <authorList>
            <consortium name="WormBaseParasite"/>
        </authorList>
    </citation>
    <scope>IDENTIFICATION</scope>
</reference>
<dbReference type="GO" id="GO:0005737">
    <property type="term" value="C:cytoplasm"/>
    <property type="evidence" value="ECO:0007669"/>
    <property type="project" value="TreeGrafter"/>
</dbReference>
<dbReference type="GO" id="GO:0016567">
    <property type="term" value="P:protein ubiquitination"/>
    <property type="evidence" value="ECO:0007669"/>
    <property type="project" value="TreeGrafter"/>
</dbReference>
<dbReference type="GO" id="GO:0031145">
    <property type="term" value="P:anaphase-promoting complex-dependent catabolic process"/>
    <property type="evidence" value="ECO:0007669"/>
    <property type="project" value="TreeGrafter"/>
</dbReference>
<name>A0A183CZC3_9BILA</name>
<evidence type="ECO:0000256" key="5">
    <source>
        <dbReference type="ARBA" id="ARBA00022803"/>
    </source>
</evidence>
<dbReference type="SMART" id="SM00028">
    <property type="entry name" value="TPR"/>
    <property type="match status" value="5"/>
</dbReference>
<dbReference type="GO" id="GO:0005680">
    <property type="term" value="C:anaphase-promoting complex"/>
    <property type="evidence" value="ECO:0007669"/>
    <property type="project" value="TreeGrafter"/>
</dbReference>
<feature type="repeat" description="TPR" evidence="7">
    <location>
        <begin position="265"/>
        <end position="298"/>
    </location>
</feature>
<dbReference type="SUPFAM" id="SSF48452">
    <property type="entry name" value="TPR-like"/>
    <property type="match status" value="1"/>
</dbReference>
<evidence type="ECO:0000256" key="8">
    <source>
        <dbReference type="SAM" id="MobiDB-lite"/>
    </source>
</evidence>
<dbReference type="Gene3D" id="1.25.40.10">
    <property type="entry name" value="Tetratricopeptide repeat domain"/>
    <property type="match status" value="1"/>
</dbReference>
<evidence type="ECO:0000256" key="6">
    <source>
        <dbReference type="ARBA" id="ARBA00023306"/>
    </source>
</evidence>
<evidence type="ECO:0000256" key="3">
    <source>
        <dbReference type="ARBA" id="ARBA00022776"/>
    </source>
</evidence>
<accession>A0A183CZC3</accession>
<keyword evidence="3" id="KW-0498">Mitosis</keyword>
<evidence type="ECO:0000256" key="1">
    <source>
        <dbReference type="ARBA" id="ARBA00022618"/>
    </source>
</evidence>
<keyword evidence="1" id="KW-0132">Cell division</keyword>
<proteinExistence type="predicted"/>
<dbReference type="WBParaSite" id="GPUH_0000181801-mRNA-1">
    <property type="protein sequence ID" value="GPUH_0000181801-mRNA-1"/>
    <property type="gene ID" value="GPUH_0000181801"/>
</dbReference>
<keyword evidence="6" id="KW-0131">Cell cycle</keyword>
<reference evidence="9 10" key="2">
    <citation type="submission" date="2018-11" db="EMBL/GenBank/DDBJ databases">
        <authorList>
            <consortium name="Pathogen Informatics"/>
        </authorList>
    </citation>
    <scope>NUCLEOTIDE SEQUENCE [LARGE SCALE GENOMIC DNA]</scope>
</reference>
<evidence type="ECO:0000313" key="9">
    <source>
        <dbReference type="EMBL" id="VDK30991.1"/>
    </source>
</evidence>
<dbReference type="EMBL" id="UYRT01002382">
    <property type="protein sequence ID" value="VDK30991.1"/>
    <property type="molecule type" value="Genomic_DNA"/>
</dbReference>
<feature type="compositionally biased region" description="Low complexity" evidence="8">
    <location>
        <begin position="382"/>
        <end position="423"/>
    </location>
</feature>
<protein>
    <submittedName>
        <fullName evidence="11">TPR_REGION domain-containing protein</fullName>
    </submittedName>
</protein>
<dbReference type="PROSITE" id="PS50005">
    <property type="entry name" value="TPR"/>
    <property type="match status" value="1"/>
</dbReference>
<evidence type="ECO:0000313" key="11">
    <source>
        <dbReference type="WBParaSite" id="GPUH_0000181801-mRNA-1"/>
    </source>
</evidence>
<dbReference type="AlphaFoldDB" id="A0A183CZC3"/>
<evidence type="ECO:0000256" key="4">
    <source>
        <dbReference type="ARBA" id="ARBA00022786"/>
    </source>
</evidence>
<gene>
    <name evidence="9" type="ORF">GPUH_LOCUS1813</name>
</gene>
<keyword evidence="4" id="KW-0833">Ubl conjugation pathway</keyword>
<evidence type="ECO:0000256" key="2">
    <source>
        <dbReference type="ARBA" id="ARBA00022737"/>
    </source>
</evidence>